<organism evidence="3">
    <name type="scientific">Moorella thermoacetica Y72</name>
    <dbReference type="NCBI Taxonomy" id="1325331"/>
    <lineage>
        <taxon>Bacteria</taxon>
        <taxon>Bacillati</taxon>
        <taxon>Bacillota</taxon>
        <taxon>Clostridia</taxon>
        <taxon>Neomoorellales</taxon>
        <taxon>Neomoorellaceae</taxon>
        <taxon>Neomoorella</taxon>
    </lineage>
</organism>
<dbReference type="Proteomes" id="UP000063718">
    <property type="component" value="Unassembled WGS sequence"/>
</dbReference>
<dbReference type="PROSITE" id="PS50994">
    <property type="entry name" value="INTEGRASE"/>
    <property type="match status" value="1"/>
</dbReference>
<dbReference type="PANTHER" id="PTHR46889">
    <property type="entry name" value="TRANSPOSASE INSF FOR INSERTION SEQUENCE IS3B-RELATED"/>
    <property type="match status" value="1"/>
</dbReference>
<accession>A0A061M244</accession>
<sequence>MASEFNRNERVSLVEWGHPELPIKKQAELLSLNRSSLYYQPVPPCPEEIAIKHRIDEIYTAFPFYGSRRITAQLRKEGFLVNRKAVQRHMREMGLIAIYPGPNLSRRNQEHRIYPYLLRNLDITRPDQVWGIDITYIRLVRGWMYLVAIIDWYSRFVVGWALDQCLATTFVLQAVEEALARARPEIMNSDQGSQFTSPEYINLLQSAGIKISMDGKGRAIDNIFTERLWRSLKYEEVYLNEYSSPREARRGIARYLEFYNYRRIHQSLEYKTPAEVYFYTKDEAKCISIL</sequence>
<comment type="function">
    <text evidence="1">Involved in the transposition of the insertion sequence.</text>
</comment>
<dbReference type="Gene3D" id="3.30.420.10">
    <property type="entry name" value="Ribonuclease H-like superfamily/Ribonuclease H"/>
    <property type="match status" value="1"/>
</dbReference>
<proteinExistence type="predicted"/>
<evidence type="ECO:0000256" key="1">
    <source>
        <dbReference type="ARBA" id="ARBA00002286"/>
    </source>
</evidence>
<gene>
    <name evidence="3" type="ORF">MTY_2766</name>
</gene>
<evidence type="ECO:0000259" key="2">
    <source>
        <dbReference type="PROSITE" id="PS50994"/>
    </source>
</evidence>
<dbReference type="InterPro" id="IPR001584">
    <property type="entry name" value="Integrase_cat-core"/>
</dbReference>
<dbReference type="InterPro" id="IPR036397">
    <property type="entry name" value="RNaseH_sf"/>
</dbReference>
<dbReference type="GO" id="GO:0003676">
    <property type="term" value="F:nucleic acid binding"/>
    <property type="evidence" value="ECO:0007669"/>
    <property type="project" value="InterPro"/>
</dbReference>
<dbReference type="InterPro" id="IPR050900">
    <property type="entry name" value="Transposase_IS3/IS150/IS904"/>
</dbReference>
<name>A0A061M244_NEOTH</name>
<dbReference type="AlphaFoldDB" id="A0A061M244"/>
<dbReference type="InterPro" id="IPR025948">
    <property type="entry name" value="HTH-like_dom"/>
</dbReference>
<dbReference type="NCBIfam" id="NF033516">
    <property type="entry name" value="transpos_IS3"/>
    <property type="match status" value="1"/>
</dbReference>
<dbReference type="PANTHER" id="PTHR46889:SF7">
    <property type="entry name" value="TRANSPOSASE FOR INSERTION SEQUENCE ELEMENT IS904"/>
    <property type="match status" value="1"/>
</dbReference>
<dbReference type="Pfam" id="PF13276">
    <property type="entry name" value="HTH_21"/>
    <property type="match status" value="1"/>
</dbReference>
<dbReference type="GO" id="GO:0015074">
    <property type="term" value="P:DNA integration"/>
    <property type="evidence" value="ECO:0007669"/>
    <property type="project" value="InterPro"/>
</dbReference>
<dbReference type="SUPFAM" id="SSF53098">
    <property type="entry name" value="Ribonuclease H-like"/>
    <property type="match status" value="1"/>
</dbReference>
<protein>
    <submittedName>
        <fullName evidence="3">Transposase and inactivated derivatives</fullName>
    </submittedName>
</protein>
<feature type="domain" description="Integrase catalytic" evidence="2">
    <location>
        <begin position="122"/>
        <end position="281"/>
    </location>
</feature>
<dbReference type="InterPro" id="IPR048020">
    <property type="entry name" value="Transpos_IS3"/>
</dbReference>
<reference evidence="3" key="1">
    <citation type="journal article" date="2014" name="Gene">
        <title>Genome-guided analysis of transformation efficiency and carbon dioxide assimilation by Moorella thermoacetica Y72.</title>
        <authorList>
            <person name="Tsukahara K."/>
            <person name="Kita A."/>
            <person name="Nakashimada Y."/>
            <person name="Hoshino T."/>
            <person name="Murakami K."/>
        </authorList>
    </citation>
    <scope>NUCLEOTIDE SEQUENCE [LARGE SCALE GENOMIC DNA]</scope>
    <source>
        <strain evidence="3">Y72</strain>
    </source>
</reference>
<evidence type="ECO:0000313" key="3">
    <source>
        <dbReference type="EMBL" id="GAF27423.1"/>
    </source>
</evidence>
<dbReference type="EMBL" id="DF238846">
    <property type="protein sequence ID" value="GAF27423.1"/>
    <property type="molecule type" value="Genomic_DNA"/>
</dbReference>
<dbReference type="Pfam" id="PF00665">
    <property type="entry name" value="rve"/>
    <property type="match status" value="1"/>
</dbReference>
<dbReference type="InterPro" id="IPR012337">
    <property type="entry name" value="RNaseH-like_sf"/>
</dbReference>